<evidence type="ECO:0000313" key="4">
    <source>
        <dbReference type="Proteomes" id="UP000474159"/>
    </source>
</evidence>
<comment type="similarity">
    <text evidence="1">Belongs to the ParD antitoxin family.</text>
</comment>
<gene>
    <name evidence="3" type="ORF">F6X53_31310</name>
</gene>
<dbReference type="GO" id="GO:0006355">
    <property type="term" value="P:regulation of DNA-templated transcription"/>
    <property type="evidence" value="ECO:0007669"/>
    <property type="project" value="InterPro"/>
</dbReference>
<sequence>MPTRIAKNVSITPELLQFIQARIATGRYQNSSEVMRAALRALEREELADQERRSRLTANQVQS</sequence>
<name>A0A6L3SQF4_9HYPH</name>
<proteinExistence type="inferred from homology"/>
<reference evidence="3 4" key="1">
    <citation type="submission" date="2019-09" db="EMBL/GenBank/DDBJ databases">
        <title>YIM 48816 draft genome.</title>
        <authorList>
            <person name="Jiang L."/>
        </authorList>
    </citation>
    <scope>NUCLEOTIDE SEQUENCE [LARGE SCALE GENOMIC DNA]</scope>
    <source>
        <strain evidence="3 4">YIM 48816</strain>
    </source>
</reference>
<dbReference type="InterPro" id="IPR038296">
    <property type="entry name" value="ParD_sf"/>
</dbReference>
<comment type="caution">
    <text evidence="3">The sequence shown here is derived from an EMBL/GenBank/DDBJ whole genome shotgun (WGS) entry which is preliminary data.</text>
</comment>
<dbReference type="CDD" id="cd22231">
    <property type="entry name" value="RHH_NikR_HicB-like"/>
    <property type="match status" value="1"/>
</dbReference>
<organism evidence="3 4">
    <name type="scientific">Methylobacterium soli</name>
    <dbReference type="NCBI Taxonomy" id="553447"/>
    <lineage>
        <taxon>Bacteria</taxon>
        <taxon>Pseudomonadati</taxon>
        <taxon>Pseudomonadota</taxon>
        <taxon>Alphaproteobacteria</taxon>
        <taxon>Hyphomicrobiales</taxon>
        <taxon>Methylobacteriaceae</taxon>
        <taxon>Methylobacterium</taxon>
    </lineage>
</organism>
<dbReference type="InterPro" id="IPR010985">
    <property type="entry name" value="Ribbon_hlx_hlx"/>
</dbReference>
<dbReference type="RefSeq" id="WP_151005739.1">
    <property type="nucleotide sequence ID" value="NZ_BPQY01000443.1"/>
</dbReference>
<evidence type="ECO:0000256" key="1">
    <source>
        <dbReference type="ARBA" id="ARBA00008580"/>
    </source>
</evidence>
<evidence type="ECO:0000313" key="3">
    <source>
        <dbReference type="EMBL" id="KAB1068842.1"/>
    </source>
</evidence>
<keyword evidence="4" id="KW-1185">Reference proteome</keyword>
<dbReference type="OrthoDB" id="9815501at2"/>
<protein>
    <submittedName>
        <fullName evidence="3">Type II toxin-antitoxin system ParD family antitoxin</fullName>
    </submittedName>
</protein>
<dbReference type="EMBL" id="VZZK01000081">
    <property type="protein sequence ID" value="KAB1068842.1"/>
    <property type="molecule type" value="Genomic_DNA"/>
</dbReference>
<dbReference type="PANTHER" id="PTHR36582">
    <property type="entry name" value="ANTITOXIN PARD"/>
    <property type="match status" value="1"/>
</dbReference>
<dbReference type="Gene3D" id="6.10.10.120">
    <property type="entry name" value="Antitoxin ParD1-like"/>
    <property type="match status" value="1"/>
</dbReference>
<dbReference type="AlphaFoldDB" id="A0A6L3SQF4"/>
<dbReference type="SUPFAM" id="SSF47598">
    <property type="entry name" value="Ribbon-helix-helix"/>
    <property type="match status" value="1"/>
</dbReference>
<evidence type="ECO:0000256" key="2">
    <source>
        <dbReference type="ARBA" id="ARBA00022649"/>
    </source>
</evidence>
<dbReference type="NCBIfam" id="TIGR02606">
    <property type="entry name" value="antidote_CC2985"/>
    <property type="match status" value="1"/>
</dbReference>
<dbReference type="InterPro" id="IPR022789">
    <property type="entry name" value="ParD"/>
</dbReference>
<dbReference type="PANTHER" id="PTHR36582:SF2">
    <property type="entry name" value="ANTITOXIN PARD"/>
    <property type="match status" value="1"/>
</dbReference>
<keyword evidence="2" id="KW-1277">Toxin-antitoxin system</keyword>
<dbReference type="Proteomes" id="UP000474159">
    <property type="component" value="Unassembled WGS sequence"/>
</dbReference>
<dbReference type="Pfam" id="PF03693">
    <property type="entry name" value="ParD_antitoxin"/>
    <property type="match status" value="1"/>
</dbReference>
<accession>A0A6L3SQF4</accession>